<evidence type="ECO:0000256" key="1">
    <source>
        <dbReference type="SAM" id="MobiDB-lite"/>
    </source>
</evidence>
<dbReference type="AlphaFoldDB" id="K9TP11"/>
<evidence type="ECO:0000313" key="4">
    <source>
        <dbReference type="Proteomes" id="UP000010367"/>
    </source>
</evidence>
<protein>
    <recommendedName>
        <fullName evidence="2">eCIS core domain-containing protein</fullName>
    </recommendedName>
</protein>
<reference evidence="3 4" key="1">
    <citation type="submission" date="2012-06" db="EMBL/GenBank/DDBJ databases">
        <title>Finished chromosome of genome of Oscillatoria acuminata PCC 6304.</title>
        <authorList>
            <consortium name="US DOE Joint Genome Institute"/>
            <person name="Gugger M."/>
            <person name="Coursin T."/>
            <person name="Rippka R."/>
            <person name="Tandeau De Marsac N."/>
            <person name="Huntemann M."/>
            <person name="Wei C.-L."/>
            <person name="Han J."/>
            <person name="Detter J.C."/>
            <person name="Han C."/>
            <person name="Tapia R."/>
            <person name="Davenport K."/>
            <person name="Daligault H."/>
            <person name="Erkkila T."/>
            <person name="Gu W."/>
            <person name="Munk A.C.C."/>
            <person name="Teshima H."/>
            <person name="Xu Y."/>
            <person name="Chain P."/>
            <person name="Chen A."/>
            <person name="Krypides N."/>
            <person name="Mavromatis K."/>
            <person name="Markowitz V."/>
            <person name="Szeto E."/>
            <person name="Ivanova N."/>
            <person name="Mikhailova N."/>
            <person name="Ovchinnikova G."/>
            <person name="Pagani I."/>
            <person name="Pati A."/>
            <person name="Goodwin L."/>
            <person name="Peters L."/>
            <person name="Pitluck S."/>
            <person name="Woyke T."/>
            <person name="Kerfeld C."/>
        </authorList>
    </citation>
    <scope>NUCLEOTIDE SEQUENCE [LARGE SCALE GENOMIC DNA]</scope>
    <source>
        <strain evidence="3 4">PCC 6304</strain>
    </source>
</reference>
<organism evidence="3 4">
    <name type="scientific">Oscillatoria acuminata PCC 6304</name>
    <dbReference type="NCBI Taxonomy" id="56110"/>
    <lineage>
        <taxon>Bacteria</taxon>
        <taxon>Bacillati</taxon>
        <taxon>Cyanobacteriota</taxon>
        <taxon>Cyanophyceae</taxon>
        <taxon>Oscillatoriophycideae</taxon>
        <taxon>Oscillatoriales</taxon>
        <taxon>Oscillatoriaceae</taxon>
        <taxon>Oscillatoria</taxon>
    </lineage>
</organism>
<dbReference type="HOGENOM" id="CLU_420825_0_0_3"/>
<dbReference type="Pfam" id="PF13699">
    <property type="entry name" value="eCIS_core"/>
    <property type="match status" value="1"/>
</dbReference>
<accession>K9TP11</accession>
<sequence>MSKKFISRQTSLPRQRTHNPFSPRPFAPAVQAKVQGHTTATPAVEHFPKNSNLLSRLTQCEPEPESPQTQSELGNPGPLSSGLPTPPSAPHFPIQAKLTVGAVGDQYEQEADQVARQVVNRIQAPQVHLNSSQSNPVQRKISIQAFGGEGGEVSREWEDQLNRARGTGQPLASSLRGPMEREFGADFSGVRVHTGGEAGALTRSIQAKAFTTGQDVFFGQGAYQPGSRGGQELIAHELTHVVQQKGKTVQRSLLSGQKNSPHSAKVTQSQSKGQSSPGNLKKFKNDALVVKEFVTAEHKQAIAAYCKKNNVILSVRDTGNLSLQRINEGAKAKPHTILEKSIKESSLATAHPEAAKALKDGVKLEVPPMIEGVSLDDLKGFVGHWEKATGKLLGLRVDKRDTKPKTYAEVARASGTGNKESEHTHALLLLQPYIEGKDTDSPYIPLKKFKQFQEDLGPKWKHYLYTGDYDLHEVYKHNKTLLEGSREKARLLTGINTQIARNQKENGLPVRKGKIAAHEKTVKIGKGSSARKVPASILHTEAESDYAMIQHGDQMGYITNQLHEGRLKQETRDDKAQLVDAVAQESPGPLAWCVRGEWYVTKNKDEHQELRRAVSVTASSGWLKKSQDAIKAGKSRTLEIKTNQPTPLGKV</sequence>
<name>K9TP11_9CYAN</name>
<gene>
    <name evidence="3" type="ORF">Oscil6304_4640</name>
</gene>
<keyword evidence="4" id="KW-1185">Reference proteome</keyword>
<feature type="domain" description="eCIS core" evidence="2">
    <location>
        <begin position="170"/>
        <end position="247"/>
    </location>
</feature>
<feature type="compositionally biased region" description="Low complexity" evidence="1">
    <location>
        <begin position="58"/>
        <end position="83"/>
    </location>
</feature>
<proteinExistence type="predicted"/>
<dbReference type="InParanoid" id="K9TP11"/>
<dbReference type="PATRIC" id="fig|56110.3.peg.5634"/>
<feature type="region of interest" description="Disordered" evidence="1">
    <location>
        <begin position="246"/>
        <end position="281"/>
    </location>
</feature>
<feature type="compositionally biased region" description="Polar residues" evidence="1">
    <location>
        <begin position="7"/>
        <end position="20"/>
    </location>
</feature>
<dbReference type="KEGG" id="oac:Oscil6304_4640"/>
<feature type="compositionally biased region" description="Polar residues" evidence="1">
    <location>
        <begin position="246"/>
        <end position="278"/>
    </location>
</feature>
<dbReference type="OrthoDB" id="468501at2"/>
<feature type="region of interest" description="Disordered" evidence="1">
    <location>
        <begin position="1"/>
        <end position="93"/>
    </location>
</feature>
<dbReference type="eggNOG" id="COG0656">
    <property type="taxonomic scope" value="Bacteria"/>
</dbReference>
<dbReference type="STRING" id="56110.Oscil6304_4640"/>
<dbReference type="Proteomes" id="UP000010367">
    <property type="component" value="Chromosome"/>
</dbReference>
<evidence type="ECO:0000313" key="3">
    <source>
        <dbReference type="EMBL" id="AFY84153.1"/>
    </source>
</evidence>
<dbReference type="InterPro" id="IPR025295">
    <property type="entry name" value="eCIS_core_dom"/>
</dbReference>
<dbReference type="EMBL" id="CP003607">
    <property type="protein sequence ID" value="AFY84153.1"/>
    <property type="molecule type" value="Genomic_DNA"/>
</dbReference>
<evidence type="ECO:0000259" key="2">
    <source>
        <dbReference type="Pfam" id="PF13699"/>
    </source>
</evidence>